<evidence type="ECO:0000256" key="22">
    <source>
        <dbReference type="ARBA" id="ARBA00057858"/>
    </source>
</evidence>
<evidence type="ECO:0000256" key="14">
    <source>
        <dbReference type="ARBA" id="ARBA00023180"/>
    </source>
</evidence>
<dbReference type="GO" id="GO:0005811">
    <property type="term" value="C:lipid droplet"/>
    <property type="evidence" value="ECO:0007669"/>
    <property type="project" value="UniProtKB-SubCell"/>
</dbReference>
<dbReference type="FunFam" id="3.60.21.10:FF:000045">
    <property type="entry name" value="Sphingomyelin phosphodiesterase"/>
    <property type="match status" value="1"/>
</dbReference>
<dbReference type="Ensembl" id="ENSCPVT00000025547.1">
    <property type="protein sequence ID" value="ENSCPVP00000026424.1"/>
    <property type="gene ID" value="ENSCPVG00000017214.1"/>
</dbReference>
<feature type="disulfide bond" evidence="28">
    <location>
        <begin position="376"/>
        <end position="422"/>
    </location>
</feature>
<evidence type="ECO:0000256" key="16">
    <source>
        <dbReference type="ARBA" id="ARBA00023295"/>
    </source>
</evidence>
<keyword evidence="14" id="KW-0325">Glycoprotein</keyword>
<evidence type="ECO:0000256" key="8">
    <source>
        <dbReference type="ARBA" id="ARBA00022723"/>
    </source>
</evidence>
<dbReference type="GO" id="GO:0046513">
    <property type="term" value="P:ceramide biosynthetic process"/>
    <property type="evidence" value="ECO:0007669"/>
    <property type="project" value="UniProtKB-ARBA"/>
</dbReference>
<reference evidence="30" key="2">
    <citation type="submission" date="2025-08" db="UniProtKB">
        <authorList>
            <consortium name="Ensembl"/>
        </authorList>
    </citation>
    <scope>IDENTIFICATION</scope>
</reference>
<keyword evidence="7" id="KW-0551">Lipid droplet</keyword>
<dbReference type="GO" id="GO:0005615">
    <property type="term" value="C:extracellular space"/>
    <property type="evidence" value="ECO:0007669"/>
    <property type="project" value="TreeGrafter"/>
</dbReference>
<dbReference type="Gene3D" id="3.60.21.10">
    <property type="match status" value="1"/>
</dbReference>
<organism evidence="30 31">
    <name type="scientific">Geospiza parvula</name>
    <name type="common">Small tree-finch</name>
    <name type="synonym">Camarhynchus parvulus</name>
    <dbReference type="NCBI Taxonomy" id="87175"/>
    <lineage>
        <taxon>Eukaryota</taxon>
        <taxon>Metazoa</taxon>
        <taxon>Chordata</taxon>
        <taxon>Craniata</taxon>
        <taxon>Vertebrata</taxon>
        <taxon>Euteleostomi</taxon>
        <taxon>Archelosauria</taxon>
        <taxon>Archosauria</taxon>
        <taxon>Dinosauria</taxon>
        <taxon>Saurischia</taxon>
        <taxon>Theropoda</taxon>
        <taxon>Coelurosauria</taxon>
        <taxon>Aves</taxon>
        <taxon>Neognathae</taxon>
        <taxon>Neoaves</taxon>
        <taxon>Telluraves</taxon>
        <taxon>Australaves</taxon>
        <taxon>Passeriformes</taxon>
        <taxon>Thraupidae</taxon>
        <taxon>Camarhynchus</taxon>
    </lineage>
</organism>
<comment type="similarity">
    <text evidence="4 26">Belongs to the acid sphingomyelinase family.</text>
</comment>
<keyword evidence="9" id="KW-0732">Signal</keyword>
<evidence type="ECO:0000256" key="2">
    <source>
        <dbReference type="ARBA" id="ARBA00004371"/>
    </source>
</evidence>
<evidence type="ECO:0000256" key="27">
    <source>
        <dbReference type="PIRSR" id="PIRSR000948-1"/>
    </source>
</evidence>
<comment type="catalytic activity">
    <reaction evidence="19">
        <text>N-(octadecanoyl)-sphing-4-enine-1-phosphocholine + H2O = N-octadecanoylsphing-4-enine + phosphocholine + H(+)</text>
        <dbReference type="Rhea" id="RHEA:54284"/>
        <dbReference type="ChEBI" id="CHEBI:15377"/>
        <dbReference type="ChEBI" id="CHEBI:15378"/>
        <dbReference type="ChEBI" id="CHEBI:72961"/>
        <dbReference type="ChEBI" id="CHEBI:83358"/>
        <dbReference type="ChEBI" id="CHEBI:295975"/>
    </reaction>
    <physiologicalReaction direction="left-to-right" evidence="19">
        <dbReference type="Rhea" id="RHEA:54285"/>
    </physiologicalReaction>
</comment>
<dbReference type="PROSITE" id="PS50015">
    <property type="entry name" value="SAP_B"/>
    <property type="match status" value="1"/>
</dbReference>
<dbReference type="InterPro" id="IPR029052">
    <property type="entry name" value="Metallo-depent_PP-like"/>
</dbReference>
<keyword evidence="12" id="KW-0443">Lipid metabolism</keyword>
<reference evidence="30" key="1">
    <citation type="submission" date="2020-02" db="EMBL/GenBank/DDBJ databases">
        <authorList>
            <person name="Enbody D E."/>
            <person name="Pettersson E M."/>
        </authorList>
    </citation>
    <scope>NUCLEOTIDE SEQUENCE [LARGE SCALE GENOMIC DNA]</scope>
</reference>
<keyword evidence="5" id="KW-0964">Secreted</keyword>
<feature type="disulfide bond" evidence="28">
    <location>
        <begin position="210"/>
        <end position="215"/>
    </location>
</feature>
<evidence type="ECO:0000256" key="10">
    <source>
        <dbReference type="ARBA" id="ARBA00022801"/>
    </source>
</evidence>
<dbReference type="EC" id="3.1.4.12" evidence="26"/>
<feature type="binding site" evidence="27">
    <location>
        <position position="269"/>
    </location>
    <ligand>
        <name>Zn(2+)</name>
        <dbReference type="ChEBI" id="CHEBI:29105"/>
        <label>2</label>
    </ligand>
</feature>
<dbReference type="Proteomes" id="UP000694382">
    <property type="component" value="Chromosome 1"/>
</dbReference>
<keyword evidence="10 26" id="KW-0378">Hydrolase</keyword>
<evidence type="ECO:0000256" key="4">
    <source>
        <dbReference type="ARBA" id="ARBA00008234"/>
    </source>
</evidence>
<keyword evidence="15" id="KW-0458">Lysosome</keyword>
<evidence type="ECO:0000256" key="1">
    <source>
        <dbReference type="ARBA" id="ARBA00004239"/>
    </source>
</evidence>
<dbReference type="InterPro" id="IPR004843">
    <property type="entry name" value="Calcineurin-like_PHP"/>
</dbReference>
<accession>A0A8U8ARF3</accession>
<keyword evidence="8 27" id="KW-0479">Metal-binding</keyword>
<feature type="binding site" evidence="27">
    <location>
        <position position="450"/>
    </location>
    <ligand>
        <name>Zn(2+)</name>
        <dbReference type="ChEBI" id="CHEBI:29105"/>
        <label>1</label>
    </ligand>
</feature>
<comment type="subunit">
    <text evidence="24">Monomer. Interacts with SORT1; the interaction is required for SMPD1 targeting to lysosomes.</text>
</comment>
<comment type="cofactor">
    <cofactor evidence="27">
        <name>Zn(2+)</name>
        <dbReference type="ChEBI" id="CHEBI:29105"/>
    </cofactor>
    <text evidence="27">Binds 2 Zn(2+) ions per subunit.</text>
</comment>
<dbReference type="GO" id="GO:0016798">
    <property type="term" value="F:hydrolase activity, acting on glycosyl bonds"/>
    <property type="evidence" value="ECO:0007669"/>
    <property type="project" value="UniProtKB-KW"/>
</dbReference>
<comment type="function">
    <text evidence="23">In the lysosomes, converts sphingomyelin to ceramide. Plays an important role in the export of cholesterol from the intraendolysosomal membranes. Also has phospholipase C activities toward 1,2-diacylglycerolphosphocholine and 1,2-diacylglycerolphosphoglycerol. Modulates stress-induced apoptosis through the production of ceramide.</text>
</comment>
<dbReference type="PANTHER" id="PTHR10340:SF34">
    <property type="entry name" value="SPHINGOMYELIN PHOSPHODIESTERASE"/>
    <property type="match status" value="1"/>
</dbReference>
<evidence type="ECO:0000256" key="21">
    <source>
        <dbReference type="ARBA" id="ARBA00053461"/>
    </source>
</evidence>
<keyword evidence="31" id="KW-1185">Reference proteome</keyword>
<proteinExistence type="inferred from homology"/>
<feature type="disulfide bond" evidence="28">
    <location>
        <begin position="81"/>
        <end position="146"/>
    </location>
</feature>
<feature type="binding site" evidence="27">
    <location>
        <position position="197"/>
    </location>
    <ligand>
        <name>Zn(2+)</name>
        <dbReference type="ChEBI" id="CHEBI:29105"/>
        <label>1</label>
    </ligand>
</feature>
<evidence type="ECO:0000256" key="23">
    <source>
        <dbReference type="ARBA" id="ARBA00058748"/>
    </source>
</evidence>
<evidence type="ECO:0000313" key="30">
    <source>
        <dbReference type="Ensembl" id="ENSCPVP00000026424.1"/>
    </source>
</evidence>
<evidence type="ECO:0000256" key="17">
    <source>
        <dbReference type="ARBA" id="ARBA00047268"/>
    </source>
</evidence>
<sequence>MAAGARAPRPPRPPRPKLTPCPPCPPGPPCPLLPPLPPLALALALALLALPVSAGSPPGPGEQLAAAAPRWGWRNVSCPACRVLFGALDLALQLEPNVARVGRVASRLCQELRLARPPVCRQAVQLFQGDVVAAWARSVLRPPEACGLLLGPRCGHWDILGDWNLSLPAAPKPPVRPPVPPPPGAPTARILFLTDLHWDRQYVPGSAAACPDPLCCRGVPGEGPGAAGFWGTYGKCDLPLHTIDALLAQLPNGTGNGTGGFAAAYWTGDIPAHDVWQQSRGDQLRALRTVTALLRARLGPLRVFPAVGNHEATPVNAFPPPYVRGNRSAAWLYDAMAEAWQHWLPPAALRTLRAGGFYTAQVWPGLRLVSLNMNFCSQANFWLLINATDPAGQLQWLMGVLADAERDGEKVHIIGHIPPAHCLRSWSWNYYRIVSRFEGTIAAQFFGHTHLDEFELFYDEETLSRPVSIAFVAPSVTTYINLNPGYRVYEVAASYPGSSHAVLDHETFILNLTEANAAPPGTAPRWRRLYGAREAYGLPAAFPADWDRLVRRMQDDEPLFQLFWFHLHKGHPPAESPWRAPAPCKAALLCALRSGRAADPALCRPLRPALPFPRVQQLWQQRRLC</sequence>
<evidence type="ECO:0000256" key="24">
    <source>
        <dbReference type="ARBA" id="ARBA00062722"/>
    </source>
</evidence>
<dbReference type="GO" id="GO:0061750">
    <property type="term" value="F:acid sphingomyelin phosphodiesterase activity"/>
    <property type="evidence" value="ECO:0007669"/>
    <property type="project" value="TreeGrafter"/>
</dbReference>
<feature type="disulfide bond" evidence="28">
    <location>
        <begin position="78"/>
        <end position="154"/>
    </location>
</feature>
<comment type="catalytic activity">
    <reaction evidence="18">
        <text>a 1,2-diacyl-sn-glycero-3-phosphocholine + H2O = phosphocholine + a 1,2-diacyl-sn-glycerol + H(+)</text>
        <dbReference type="Rhea" id="RHEA:10604"/>
        <dbReference type="ChEBI" id="CHEBI:15377"/>
        <dbReference type="ChEBI" id="CHEBI:15378"/>
        <dbReference type="ChEBI" id="CHEBI:17815"/>
        <dbReference type="ChEBI" id="CHEBI:57643"/>
        <dbReference type="ChEBI" id="CHEBI:295975"/>
        <dbReference type="EC" id="3.1.4.3"/>
    </reaction>
    <physiologicalReaction direction="left-to-right" evidence="18">
        <dbReference type="Rhea" id="RHEA:10605"/>
    </physiologicalReaction>
</comment>
<dbReference type="SUPFAM" id="SSF56300">
    <property type="entry name" value="Metallo-dependent phosphatases"/>
    <property type="match status" value="1"/>
</dbReference>
<feature type="binding site" evidence="27">
    <location>
        <position position="269"/>
    </location>
    <ligand>
        <name>Zn(2+)</name>
        <dbReference type="ChEBI" id="CHEBI:29105"/>
        <label>1</label>
    </ligand>
</feature>
<feature type="disulfide bond" evidence="28">
    <location>
        <begin position="216"/>
        <end position="236"/>
    </location>
</feature>
<comment type="catalytic activity">
    <reaction evidence="17">
        <text>a sphingomyelin + H2O = phosphocholine + an N-acylsphing-4-enine + H(+)</text>
        <dbReference type="Rhea" id="RHEA:19253"/>
        <dbReference type="ChEBI" id="CHEBI:15377"/>
        <dbReference type="ChEBI" id="CHEBI:15378"/>
        <dbReference type="ChEBI" id="CHEBI:17636"/>
        <dbReference type="ChEBI" id="CHEBI:52639"/>
        <dbReference type="ChEBI" id="CHEBI:295975"/>
        <dbReference type="EC" id="3.1.4.12"/>
    </reaction>
    <physiologicalReaction direction="left-to-right" evidence="17">
        <dbReference type="Rhea" id="RHEA:19254"/>
    </physiologicalReaction>
</comment>
<dbReference type="GO" id="GO:0016020">
    <property type="term" value="C:membrane"/>
    <property type="evidence" value="ECO:0007669"/>
    <property type="project" value="GOC"/>
</dbReference>
<feature type="compositionally biased region" description="Pro residues" evidence="29">
    <location>
        <begin position="8"/>
        <end position="20"/>
    </location>
</feature>
<evidence type="ECO:0000256" key="11">
    <source>
        <dbReference type="ARBA" id="ARBA00022833"/>
    </source>
</evidence>
<name>A0A8U8ARF3_GEOPR</name>
<dbReference type="Pfam" id="PF00149">
    <property type="entry name" value="Metallophos"/>
    <property type="match status" value="1"/>
</dbReference>
<evidence type="ECO:0000256" key="5">
    <source>
        <dbReference type="ARBA" id="ARBA00022525"/>
    </source>
</evidence>
<evidence type="ECO:0000256" key="20">
    <source>
        <dbReference type="ARBA" id="ARBA00052601"/>
    </source>
</evidence>
<evidence type="ECO:0000256" key="19">
    <source>
        <dbReference type="ARBA" id="ARBA00051187"/>
    </source>
</evidence>
<dbReference type="GO" id="GO:0046872">
    <property type="term" value="F:metal ion binding"/>
    <property type="evidence" value="ECO:0007669"/>
    <property type="project" value="UniProtKB-KW"/>
</dbReference>
<evidence type="ECO:0000256" key="26">
    <source>
        <dbReference type="PIRNR" id="PIRNR000948"/>
    </source>
</evidence>
<evidence type="ECO:0000256" key="25">
    <source>
        <dbReference type="ARBA" id="ARBA00069549"/>
    </source>
</evidence>
<protein>
    <recommendedName>
        <fullName evidence="25 26">Sphingomyelin phosphodiesterase</fullName>
        <ecNumber evidence="26">3.1.4.12</ecNumber>
    </recommendedName>
</protein>
<dbReference type="SMR" id="A0A8U8ARF3"/>
<feature type="binding site" evidence="27">
    <location>
        <position position="448"/>
    </location>
    <ligand>
        <name>Zn(2+)</name>
        <dbReference type="ChEBI" id="CHEBI:29105"/>
        <label>2</label>
    </ligand>
</feature>
<keyword evidence="6" id="KW-0597">Phosphoprotein</keyword>
<feature type="disulfide bond" evidence="28">
    <location>
        <begin position="590"/>
        <end position="603"/>
    </location>
</feature>
<comment type="catalytic activity">
    <reaction evidence="20">
        <text>1,2-dihexadecanoyl-sn-glycero-3-phosphocholine + H2O = 1,2-dihexadecanoyl-sn-glycerol + phosphocholine + H(+)</text>
        <dbReference type="Rhea" id="RHEA:45304"/>
        <dbReference type="ChEBI" id="CHEBI:15377"/>
        <dbReference type="ChEBI" id="CHEBI:15378"/>
        <dbReference type="ChEBI" id="CHEBI:72999"/>
        <dbReference type="ChEBI" id="CHEBI:82929"/>
        <dbReference type="ChEBI" id="CHEBI:295975"/>
    </reaction>
    <physiologicalReaction direction="left-to-right" evidence="20">
        <dbReference type="Rhea" id="RHEA:45305"/>
    </physiologicalReaction>
</comment>
<keyword evidence="13 28" id="KW-1015">Disulfide bond</keyword>
<dbReference type="InterPro" id="IPR008139">
    <property type="entry name" value="SaposinB_dom"/>
</dbReference>
<dbReference type="CDD" id="cd00842">
    <property type="entry name" value="MPP_ASMase"/>
    <property type="match status" value="1"/>
</dbReference>
<evidence type="ECO:0000313" key="31">
    <source>
        <dbReference type="Proteomes" id="UP000694382"/>
    </source>
</evidence>
<evidence type="ECO:0000256" key="6">
    <source>
        <dbReference type="ARBA" id="ARBA00022553"/>
    </source>
</evidence>
<evidence type="ECO:0000256" key="7">
    <source>
        <dbReference type="ARBA" id="ARBA00022677"/>
    </source>
</evidence>
<evidence type="ECO:0000256" key="18">
    <source>
        <dbReference type="ARBA" id="ARBA00048421"/>
    </source>
</evidence>
<feature type="disulfide bond" evidence="28">
    <location>
        <begin position="109"/>
        <end position="120"/>
    </location>
</feature>
<evidence type="ECO:0000256" key="12">
    <source>
        <dbReference type="ARBA" id="ARBA00023098"/>
    </source>
</evidence>
<dbReference type="GO" id="GO:0006685">
    <property type="term" value="P:sphingomyelin catabolic process"/>
    <property type="evidence" value="ECO:0007669"/>
    <property type="project" value="UniProtKB-UniRule"/>
</dbReference>
<feature type="binding site" evidence="27">
    <location>
        <position position="309"/>
    </location>
    <ligand>
        <name>Zn(2+)</name>
        <dbReference type="ChEBI" id="CHEBI:29105"/>
        <label>2</label>
    </ligand>
</feature>
<evidence type="ECO:0000256" key="9">
    <source>
        <dbReference type="ARBA" id="ARBA00022729"/>
    </source>
</evidence>
<comment type="subcellular location">
    <subcellularLocation>
        <location evidence="3">Lipid droplet</location>
    </subcellularLocation>
    <subcellularLocation>
        <location evidence="2">Lysosome</location>
    </subcellularLocation>
    <subcellularLocation>
        <location evidence="1">Secreted</location>
        <location evidence="1">Extracellular space</location>
    </subcellularLocation>
</comment>
<dbReference type="AlphaFoldDB" id="A0A8U8ARF3"/>
<feature type="binding site" evidence="27">
    <location>
        <position position="416"/>
    </location>
    <ligand>
        <name>Zn(2+)</name>
        <dbReference type="ChEBI" id="CHEBI:29105"/>
        <label>2</label>
    </ligand>
</feature>
<keyword evidence="11 27" id="KW-0862">Zinc</keyword>
<comment type="function">
    <text evidence="22">This form is generated following cleavage by CASP7 in the extracellular milieu in response to bacterial infection. It shows increased ability to convert sphingomyelin to ceramide and promotes plasma membrane repair. Plasma membrane repair by ceramide counteracts the action of gasdermin-D (GSDMD) perforin (PRF1) pores that are formed in response to bacterial infection.</text>
</comment>
<feature type="binding site" evidence="27">
    <location>
        <position position="195"/>
    </location>
    <ligand>
        <name>Zn(2+)</name>
        <dbReference type="ChEBI" id="CHEBI:29105"/>
        <label>1</label>
    </ligand>
</feature>
<comment type="function">
    <text evidence="21">Converts sphingomyelin to ceramide. Exists as two enzymatic forms that arise from alternative trafficking of a single protein precursor, one that is targeted to the endolysosomal compartment, whereas the other is released extracellularly. However, in response to various forms of stress, lysosomal exocytosis may represent a major source of the secretory form.</text>
</comment>
<dbReference type="PIRSF" id="PIRSF000948">
    <property type="entry name" value="Sphingomy_PDE"/>
    <property type="match status" value="1"/>
</dbReference>
<reference evidence="30" key="3">
    <citation type="submission" date="2025-09" db="UniProtKB">
        <authorList>
            <consortium name="Ensembl"/>
        </authorList>
    </citation>
    <scope>IDENTIFICATION</scope>
</reference>
<dbReference type="InterPro" id="IPR011160">
    <property type="entry name" value="Sphingomy_PDE"/>
</dbReference>
<evidence type="ECO:0000256" key="13">
    <source>
        <dbReference type="ARBA" id="ARBA00023157"/>
    </source>
</evidence>
<dbReference type="PANTHER" id="PTHR10340">
    <property type="entry name" value="SPHINGOMYELIN PHOSPHODIESTERASE"/>
    <property type="match status" value="1"/>
</dbReference>
<evidence type="ECO:0000256" key="3">
    <source>
        <dbReference type="ARBA" id="ARBA00004502"/>
    </source>
</evidence>
<dbReference type="GO" id="GO:0034480">
    <property type="term" value="F:phosphatidylcholine phospholipase C activity"/>
    <property type="evidence" value="ECO:0007669"/>
    <property type="project" value="UniProtKB-EC"/>
</dbReference>
<keyword evidence="16 26" id="KW-0326">Glycosidase</keyword>
<dbReference type="InterPro" id="IPR041805">
    <property type="entry name" value="ASMase/PPN1_MPP"/>
</dbReference>
<evidence type="ECO:0000256" key="28">
    <source>
        <dbReference type="PIRSR" id="PIRSR000948-2"/>
    </source>
</evidence>
<feature type="region of interest" description="Disordered" evidence="29">
    <location>
        <begin position="1"/>
        <end position="20"/>
    </location>
</feature>
<evidence type="ECO:0000256" key="29">
    <source>
        <dbReference type="SAM" id="MobiDB-lite"/>
    </source>
</evidence>
<evidence type="ECO:0000256" key="15">
    <source>
        <dbReference type="ARBA" id="ARBA00023228"/>
    </source>
</evidence>
<dbReference type="GO" id="GO:0005764">
    <property type="term" value="C:lysosome"/>
    <property type="evidence" value="ECO:0007669"/>
    <property type="project" value="UniProtKB-SubCell"/>
</dbReference>